<dbReference type="CDD" id="cd00093">
    <property type="entry name" value="HTH_XRE"/>
    <property type="match status" value="1"/>
</dbReference>
<comment type="caution">
    <text evidence="2">The sequence shown here is derived from an EMBL/GenBank/DDBJ whole genome shotgun (WGS) entry which is preliminary data.</text>
</comment>
<evidence type="ECO:0000259" key="1">
    <source>
        <dbReference type="PROSITE" id="PS50943"/>
    </source>
</evidence>
<dbReference type="PATRIC" id="fig|1365251.3.peg.4104"/>
<dbReference type="GO" id="GO:0003677">
    <property type="term" value="F:DNA binding"/>
    <property type="evidence" value="ECO:0007669"/>
    <property type="project" value="InterPro"/>
</dbReference>
<gene>
    <name evidence="2" type="ORF">N476_23165</name>
</gene>
<dbReference type="Proteomes" id="UP000076503">
    <property type="component" value="Unassembled WGS sequence"/>
</dbReference>
<dbReference type="SUPFAM" id="SSF47413">
    <property type="entry name" value="lambda repressor-like DNA-binding domains"/>
    <property type="match status" value="1"/>
</dbReference>
<dbReference type="InterPro" id="IPR001387">
    <property type="entry name" value="Cro/C1-type_HTH"/>
</dbReference>
<dbReference type="PROSITE" id="PS50943">
    <property type="entry name" value="HTH_CROC1"/>
    <property type="match status" value="1"/>
</dbReference>
<dbReference type="OrthoDB" id="6314593at2"/>
<organism evidence="2 3">
    <name type="scientific">Pseudoalteromonas luteoviolacea H33</name>
    <dbReference type="NCBI Taxonomy" id="1365251"/>
    <lineage>
        <taxon>Bacteria</taxon>
        <taxon>Pseudomonadati</taxon>
        <taxon>Pseudomonadota</taxon>
        <taxon>Gammaproteobacteria</taxon>
        <taxon>Alteromonadales</taxon>
        <taxon>Pseudoalteromonadaceae</taxon>
        <taxon>Pseudoalteromonas</taxon>
    </lineage>
</organism>
<evidence type="ECO:0000313" key="3">
    <source>
        <dbReference type="Proteomes" id="UP000076503"/>
    </source>
</evidence>
<proteinExistence type="predicted"/>
<dbReference type="RefSeq" id="WP_063363345.1">
    <property type="nucleotide sequence ID" value="NZ_AUXZ01000098.1"/>
</dbReference>
<sequence>MKNNIVTRKVKINSLMEEVQCNLRRVRKKNQLTQSQLGAKLNVDQATISNFETGRTVMTMAQLYEMYLIFGDDFNCPHINYTGKDSQIIGSMAR</sequence>
<reference evidence="2 3" key="1">
    <citation type="submission" date="2013-07" db="EMBL/GenBank/DDBJ databases">
        <title>Comparative Genomic and Metabolomic Analysis of Twelve Strains of Pseudoalteromonas luteoviolacea.</title>
        <authorList>
            <person name="Vynne N.G."/>
            <person name="Mansson M."/>
            <person name="Gram L."/>
        </authorList>
    </citation>
    <scope>NUCLEOTIDE SEQUENCE [LARGE SCALE GENOMIC DNA]</scope>
    <source>
        <strain evidence="2 3">H33</strain>
    </source>
</reference>
<dbReference type="SMART" id="SM00530">
    <property type="entry name" value="HTH_XRE"/>
    <property type="match status" value="1"/>
</dbReference>
<dbReference type="EMBL" id="AUXZ01000098">
    <property type="protein sequence ID" value="KZN47706.1"/>
    <property type="molecule type" value="Genomic_DNA"/>
</dbReference>
<dbReference type="Pfam" id="PF01381">
    <property type="entry name" value="HTH_3"/>
    <property type="match status" value="1"/>
</dbReference>
<dbReference type="Gene3D" id="1.10.260.40">
    <property type="entry name" value="lambda repressor-like DNA-binding domains"/>
    <property type="match status" value="1"/>
</dbReference>
<accession>A0A167CIN9</accession>
<protein>
    <recommendedName>
        <fullName evidence="1">HTH cro/C1-type domain-containing protein</fullName>
    </recommendedName>
</protein>
<dbReference type="InterPro" id="IPR010982">
    <property type="entry name" value="Lambda_DNA-bd_dom_sf"/>
</dbReference>
<dbReference type="AlphaFoldDB" id="A0A167CIN9"/>
<name>A0A167CIN9_9GAMM</name>
<evidence type="ECO:0000313" key="2">
    <source>
        <dbReference type="EMBL" id="KZN47706.1"/>
    </source>
</evidence>
<feature type="domain" description="HTH cro/C1-type" evidence="1">
    <location>
        <begin position="23"/>
        <end position="56"/>
    </location>
</feature>